<feature type="compositionally biased region" description="Basic and acidic residues" evidence="1">
    <location>
        <begin position="20"/>
        <end position="33"/>
    </location>
</feature>
<sequence>MNSSTPSDNPTTGPSGTDRGNSDHDANSRDKPDITTTAARLAEVLHNTVPTALIPYELREFVHREANARLDAARAAGVSLDQVTIGDDCLPTWPGELEWDSNEESLHVNLQNRLVDWDVARELGDLVCGDIVSKGRLKLARARALGLDLRDVYIGRSLLPEWTLGQADVDDEQHGEEVDADEANVPDNYIAVDDDDDDDSDMDTVVTLASRRSSGETTYTPLTDVFDSQLSAAPNNSPVSACESDSSAEWDDVIALNNFVLPQPEYEEPDDDDDEDDLGDLNVAHDVEVVGGASGSTAEFDLKVYVVGDNDEDISHLTEVELAIDDGDAYVYHFGDDAAVDVELPPGCGFSFAGVEEPDDDDEPLPPRRTRVQPLPLFDDDDGEEEEDIYSDDRVGRAVLGVVEEVSSEHSEEETDWDEDDDGDDGEHDKGGESNTNGEGEEDRE</sequence>
<proteinExistence type="predicted"/>
<organism evidence="2 3">
    <name type="scientific">Purpureocillium lavendulum</name>
    <dbReference type="NCBI Taxonomy" id="1247861"/>
    <lineage>
        <taxon>Eukaryota</taxon>
        <taxon>Fungi</taxon>
        <taxon>Dikarya</taxon>
        <taxon>Ascomycota</taxon>
        <taxon>Pezizomycotina</taxon>
        <taxon>Sordariomycetes</taxon>
        <taxon>Hypocreomycetidae</taxon>
        <taxon>Hypocreales</taxon>
        <taxon>Ophiocordycipitaceae</taxon>
        <taxon>Purpureocillium</taxon>
    </lineage>
</organism>
<dbReference type="Proteomes" id="UP001163105">
    <property type="component" value="Unassembled WGS sequence"/>
</dbReference>
<evidence type="ECO:0000256" key="1">
    <source>
        <dbReference type="SAM" id="MobiDB-lite"/>
    </source>
</evidence>
<feature type="region of interest" description="Disordered" evidence="1">
    <location>
        <begin position="350"/>
        <end position="445"/>
    </location>
</feature>
<dbReference type="GO" id="GO:0016746">
    <property type="term" value="F:acyltransferase activity"/>
    <property type="evidence" value="ECO:0007669"/>
    <property type="project" value="UniProtKB-KW"/>
</dbReference>
<keyword evidence="2" id="KW-0808">Transferase</keyword>
<comment type="caution">
    <text evidence="2">The sequence shown here is derived from an EMBL/GenBank/DDBJ whole genome shotgun (WGS) entry which is preliminary data.</text>
</comment>
<accession>A0AB34FS25</accession>
<feature type="compositionally biased region" description="Acidic residues" evidence="1">
    <location>
        <begin position="411"/>
        <end position="426"/>
    </location>
</feature>
<dbReference type="AlphaFoldDB" id="A0AB34FS25"/>
<keyword evidence="2" id="KW-0012">Acyltransferase</keyword>
<dbReference type="EMBL" id="JAQHRD010000004">
    <property type="protein sequence ID" value="KAJ6442194.1"/>
    <property type="molecule type" value="Genomic_DNA"/>
</dbReference>
<evidence type="ECO:0000313" key="3">
    <source>
        <dbReference type="Proteomes" id="UP001163105"/>
    </source>
</evidence>
<feature type="compositionally biased region" description="Polar residues" evidence="1">
    <location>
        <begin position="1"/>
        <end position="19"/>
    </location>
</feature>
<name>A0AB34FS25_9HYPO</name>
<evidence type="ECO:0000313" key="2">
    <source>
        <dbReference type="EMBL" id="KAJ6442194.1"/>
    </source>
</evidence>
<reference evidence="2" key="1">
    <citation type="submission" date="2023-01" db="EMBL/GenBank/DDBJ databases">
        <title>The growth and conidiation of Purpureocillium lavendulum are regulated by nitrogen source and histone H3K14 acetylation.</title>
        <authorList>
            <person name="Tang P."/>
            <person name="Han J."/>
            <person name="Zhang C."/>
            <person name="Tang P."/>
            <person name="Qi F."/>
            <person name="Zhang K."/>
            <person name="Liang L."/>
        </authorList>
    </citation>
    <scope>NUCLEOTIDE SEQUENCE</scope>
    <source>
        <strain evidence="2">YMF1.00683</strain>
    </source>
</reference>
<keyword evidence="3" id="KW-1185">Reference proteome</keyword>
<feature type="region of interest" description="Disordered" evidence="1">
    <location>
        <begin position="1"/>
        <end position="33"/>
    </location>
</feature>
<feature type="compositionally biased region" description="Acidic residues" evidence="1">
    <location>
        <begin position="378"/>
        <end position="390"/>
    </location>
</feature>
<gene>
    <name evidence="2" type="ORF">O9K51_05747</name>
</gene>
<protein>
    <submittedName>
        <fullName evidence="2">Acyltransferase</fullName>
    </submittedName>
</protein>